<accession>A0A553JS32</accession>
<dbReference type="InterPro" id="IPR016162">
    <property type="entry name" value="Ald_DH_N"/>
</dbReference>
<dbReference type="Pfam" id="PF00171">
    <property type="entry name" value="Aldedh"/>
    <property type="match status" value="1"/>
</dbReference>
<gene>
    <name evidence="6" type="ORF">FN961_06275</name>
</gene>
<dbReference type="FunFam" id="3.40.309.10:FF:000009">
    <property type="entry name" value="Aldehyde dehydrogenase A"/>
    <property type="match status" value="1"/>
</dbReference>
<evidence type="ECO:0000256" key="1">
    <source>
        <dbReference type="ARBA" id="ARBA00009986"/>
    </source>
</evidence>
<dbReference type="PROSITE" id="PS00070">
    <property type="entry name" value="ALDEHYDE_DEHYDR_CYS"/>
    <property type="match status" value="1"/>
</dbReference>
<dbReference type="InterPro" id="IPR029510">
    <property type="entry name" value="Ald_DH_CS_GLU"/>
</dbReference>
<comment type="similarity">
    <text evidence="1 4">Belongs to the aldehyde dehydrogenase family.</text>
</comment>
<keyword evidence="7" id="KW-1185">Reference proteome</keyword>
<dbReference type="OrthoDB" id="9812625at2"/>
<dbReference type="InterPro" id="IPR015590">
    <property type="entry name" value="Aldehyde_DH_dom"/>
</dbReference>
<evidence type="ECO:0000256" key="4">
    <source>
        <dbReference type="RuleBase" id="RU003345"/>
    </source>
</evidence>
<protein>
    <submittedName>
        <fullName evidence="6">Aldehyde dehydrogenase family protein</fullName>
    </submittedName>
</protein>
<dbReference type="InterPro" id="IPR016163">
    <property type="entry name" value="Ald_DH_C"/>
</dbReference>
<feature type="domain" description="Aldehyde dehydrogenase" evidence="5">
    <location>
        <begin position="6"/>
        <end position="465"/>
    </location>
</feature>
<keyword evidence="2 4" id="KW-0560">Oxidoreductase</keyword>
<dbReference type="EMBL" id="VKGK01000005">
    <property type="protein sequence ID" value="TRY15273.1"/>
    <property type="molecule type" value="Genomic_DNA"/>
</dbReference>
<dbReference type="PANTHER" id="PTHR11699">
    <property type="entry name" value="ALDEHYDE DEHYDROGENASE-RELATED"/>
    <property type="match status" value="1"/>
</dbReference>
<dbReference type="RefSeq" id="WP_143563703.1">
    <property type="nucleotide sequence ID" value="NZ_BMPL01000004.1"/>
</dbReference>
<dbReference type="SUPFAM" id="SSF53720">
    <property type="entry name" value="ALDH-like"/>
    <property type="match status" value="1"/>
</dbReference>
<dbReference type="Gene3D" id="3.40.309.10">
    <property type="entry name" value="Aldehyde Dehydrogenase, Chain A, domain 2"/>
    <property type="match status" value="1"/>
</dbReference>
<feature type="active site" evidence="3">
    <location>
        <position position="240"/>
    </location>
</feature>
<dbReference type="PROSITE" id="PS00687">
    <property type="entry name" value="ALDEHYDE_DEHYDR_GLU"/>
    <property type="match status" value="1"/>
</dbReference>
<sequence>MGSPSKTEMQDTLSPIDGSVFVSRPLAGEHQIIACVEQASAAYNRSEASWKNTPLAQRKALCKKAIDQLLSHKDEIATELSWMMGRPIRYGAGELAGVEERSDYMINICEQALADIKLEDKPGVTRYIKRESLGVVLVIAPWNYPFLTAINAIIPALLAGNCVILKHSAQTPLCAERLYQAFSDAGLPEGVFQYLHMSHDNTAKLIANKQISYVAFTGSVYGGQMVEQAASGRFIGVGLELGGKDPAYVREDADIDSAVETLVDGAFFNSGQSCCGIERIYVHYTVYDDFVIKAVALTKQYQLGRSDNPEVTLGPMVRTSAADFVREQIADALDKGAIAHIDEALFPMSQQGTPYLAPQILTHVDHSMSVMTQESFGPVVGIMKVSSDDEAINLMNDSDFGLTASIFTQNIELGIELGDRLETGTFFLNRCDYLDPALAWTGVKQSGRGCTLSQLGFEHLTRPKSFHIKQV</sequence>
<evidence type="ECO:0000259" key="5">
    <source>
        <dbReference type="Pfam" id="PF00171"/>
    </source>
</evidence>
<name>A0A553JS32_SHEHA</name>
<dbReference type="AlphaFoldDB" id="A0A553JS32"/>
<evidence type="ECO:0000313" key="6">
    <source>
        <dbReference type="EMBL" id="TRY15273.1"/>
    </source>
</evidence>
<dbReference type="InterPro" id="IPR016160">
    <property type="entry name" value="Ald_DH_CS_CYS"/>
</dbReference>
<dbReference type="Proteomes" id="UP000318126">
    <property type="component" value="Unassembled WGS sequence"/>
</dbReference>
<evidence type="ECO:0000256" key="3">
    <source>
        <dbReference type="PROSITE-ProRule" id="PRU10007"/>
    </source>
</evidence>
<dbReference type="InterPro" id="IPR016161">
    <property type="entry name" value="Ald_DH/histidinol_DH"/>
</dbReference>
<dbReference type="GO" id="GO:0016620">
    <property type="term" value="F:oxidoreductase activity, acting on the aldehyde or oxo group of donors, NAD or NADP as acceptor"/>
    <property type="evidence" value="ECO:0007669"/>
    <property type="project" value="InterPro"/>
</dbReference>
<reference evidence="7" key="1">
    <citation type="submission" date="2019-07" db="EMBL/GenBank/DDBJ databases">
        <title>Shewanella sp. YLB-08 draft genomic sequence.</title>
        <authorList>
            <person name="Yu L."/>
        </authorList>
    </citation>
    <scope>NUCLEOTIDE SEQUENCE [LARGE SCALE GENOMIC DNA]</scope>
    <source>
        <strain evidence="7">JCM 20706</strain>
    </source>
</reference>
<comment type="caution">
    <text evidence="6">The sequence shown here is derived from an EMBL/GenBank/DDBJ whole genome shotgun (WGS) entry which is preliminary data.</text>
</comment>
<proteinExistence type="inferred from homology"/>
<evidence type="ECO:0000256" key="2">
    <source>
        <dbReference type="ARBA" id="ARBA00023002"/>
    </source>
</evidence>
<dbReference type="Gene3D" id="3.40.605.10">
    <property type="entry name" value="Aldehyde Dehydrogenase, Chain A, domain 1"/>
    <property type="match status" value="1"/>
</dbReference>
<dbReference type="CDD" id="cd07102">
    <property type="entry name" value="ALDH_EDX86601"/>
    <property type="match status" value="1"/>
</dbReference>
<evidence type="ECO:0000313" key="7">
    <source>
        <dbReference type="Proteomes" id="UP000318126"/>
    </source>
</evidence>
<organism evidence="6 7">
    <name type="scientific">Shewanella hanedai</name>
    <name type="common">Alteromonas hanedai</name>
    <dbReference type="NCBI Taxonomy" id="25"/>
    <lineage>
        <taxon>Bacteria</taxon>
        <taxon>Pseudomonadati</taxon>
        <taxon>Pseudomonadota</taxon>
        <taxon>Gammaproteobacteria</taxon>
        <taxon>Alteromonadales</taxon>
        <taxon>Shewanellaceae</taxon>
        <taxon>Shewanella</taxon>
    </lineage>
</organism>